<comment type="caution">
    <text evidence="1">The sequence shown here is derived from an EMBL/GenBank/DDBJ whole genome shotgun (WGS) entry which is preliminary data.</text>
</comment>
<dbReference type="AlphaFoldDB" id="A0A0V0YPI6"/>
<dbReference type="Pfam" id="PF05380">
    <property type="entry name" value="Peptidase_A17"/>
    <property type="match status" value="1"/>
</dbReference>
<sequence>MSPRVRFSHSEDFLHAVRHKGFPPAWVTLDPTQDNAAVAPTYVSFNLNAQFLLNFVIPPAVELSRCDTKRQLVSLAARVFDSLGCLAPFTVRAKQLFQALWLRGLLTRPSRSLVLLEPASKVFEFQLALPMLLLKTEEIPLHCL</sequence>
<dbReference type="EMBL" id="JYDU01000001">
    <property type="protein sequence ID" value="KRY01907.1"/>
    <property type="molecule type" value="Genomic_DNA"/>
</dbReference>
<evidence type="ECO:0000313" key="2">
    <source>
        <dbReference type="Proteomes" id="UP000054815"/>
    </source>
</evidence>
<dbReference type="STRING" id="6337.A0A0V0YPI6"/>
<reference evidence="1 2" key="1">
    <citation type="submission" date="2015-01" db="EMBL/GenBank/DDBJ databases">
        <title>Evolution of Trichinella species and genotypes.</title>
        <authorList>
            <person name="Korhonen P.K."/>
            <person name="Edoardo P."/>
            <person name="Giuseppe L.R."/>
            <person name="Gasser R.B."/>
        </authorList>
    </citation>
    <scope>NUCLEOTIDE SEQUENCE [LARGE SCALE GENOMIC DNA]</scope>
    <source>
        <strain evidence="1">ISS141</strain>
    </source>
</reference>
<dbReference type="Proteomes" id="UP000054815">
    <property type="component" value="Unassembled WGS sequence"/>
</dbReference>
<organism evidence="1 2">
    <name type="scientific">Trichinella pseudospiralis</name>
    <name type="common">Parasitic roundworm</name>
    <dbReference type="NCBI Taxonomy" id="6337"/>
    <lineage>
        <taxon>Eukaryota</taxon>
        <taxon>Metazoa</taxon>
        <taxon>Ecdysozoa</taxon>
        <taxon>Nematoda</taxon>
        <taxon>Enoplea</taxon>
        <taxon>Dorylaimia</taxon>
        <taxon>Trichinellida</taxon>
        <taxon>Trichinellidae</taxon>
        <taxon>Trichinella</taxon>
    </lineage>
</organism>
<name>A0A0V0YPI6_TRIPS</name>
<dbReference type="InterPro" id="IPR008042">
    <property type="entry name" value="Retrotrans_Pao"/>
</dbReference>
<evidence type="ECO:0000313" key="1">
    <source>
        <dbReference type="EMBL" id="KRY01907.1"/>
    </source>
</evidence>
<proteinExistence type="predicted"/>
<accession>A0A0V0YPI6</accession>
<gene>
    <name evidence="1" type="ORF">T4E_10651</name>
</gene>
<protein>
    <submittedName>
        <fullName evidence="1">Uncharacterized protein</fullName>
    </submittedName>
</protein>